<accession>A0A9X3KZ66</accession>
<evidence type="ECO:0000256" key="1">
    <source>
        <dbReference type="SAM" id="SignalP"/>
    </source>
</evidence>
<keyword evidence="1" id="KW-0732">Signal</keyword>
<name>A0A9X3KZ66_ALCXX</name>
<feature type="chain" id="PRO_5040876964" evidence="1">
    <location>
        <begin position="33"/>
        <end position="54"/>
    </location>
</feature>
<dbReference type="AlphaFoldDB" id="A0A9X3KZ66"/>
<proteinExistence type="predicted"/>
<dbReference type="RefSeq" id="WP_155866476.1">
    <property type="nucleotide sequence ID" value="NZ_CABIYZ010000005.1"/>
</dbReference>
<dbReference type="EMBL" id="JAPZVI010000010">
    <property type="protein sequence ID" value="MCZ8402742.1"/>
    <property type="molecule type" value="Genomic_DNA"/>
</dbReference>
<reference evidence="2" key="1">
    <citation type="submission" date="2022-12" db="EMBL/GenBank/DDBJ databases">
        <authorList>
            <person name="Voronina O.L."/>
            <person name="Kunda M.S."/>
            <person name="Ryzhova N."/>
            <person name="Aksenova E.I."/>
        </authorList>
    </citation>
    <scope>NUCLEOTIDE SEQUENCE</scope>
    <source>
        <strain evidence="2">SCCH136:Ach223948</strain>
    </source>
</reference>
<feature type="signal peptide" evidence="1">
    <location>
        <begin position="1"/>
        <end position="32"/>
    </location>
</feature>
<evidence type="ECO:0000313" key="3">
    <source>
        <dbReference type="Proteomes" id="UP001141992"/>
    </source>
</evidence>
<protein>
    <submittedName>
        <fullName evidence="2">Uncharacterized protein</fullName>
    </submittedName>
</protein>
<sequence length="54" mass="5804">MKPPVPQPRPRPTLRRLLAVLALLAGGLGAEAVQPGPCQLIVNSQDRRRTPPAE</sequence>
<evidence type="ECO:0000313" key="2">
    <source>
        <dbReference type="EMBL" id="MCZ8402742.1"/>
    </source>
</evidence>
<dbReference type="Proteomes" id="UP001141992">
    <property type="component" value="Unassembled WGS sequence"/>
</dbReference>
<organism evidence="2 3">
    <name type="scientific">Alcaligenes xylosoxydans xylosoxydans</name>
    <name type="common">Achromobacter xylosoxidans</name>
    <dbReference type="NCBI Taxonomy" id="85698"/>
    <lineage>
        <taxon>Bacteria</taxon>
        <taxon>Pseudomonadati</taxon>
        <taxon>Pseudomonadota</taxon>
        <taxon>Betaproteobacteria</taxon>
        <taxon>Burkholderiales</taxon>
        <taxon>Alcaligenaceae</taxon>
        <taxon>Achromobacter</taxon>
    </lineage>
</organism>
<gene>
    <name evidence="2" type="ORF">O9570_14920</name>
</gene>
<comment type="caution">
    <text evidence="2">The sequence shown here is derived from an EMBL/GenBank/DDBJ whole genome shotgun (WGS) entry which is preliminary data.</text>
</comment>